<dbReference type="RefSeq" id="XP_040708037.1">
    <property type="nucleotide sequence ID" value="XM_040845806.1"/>
</dbReference>
<dbReference type="VEuPathDB" id="FungiDB:ASPSYDRAFT_38916"/>
<keyword evidence="3" id="KW-1185">Reference proteome</keyword>
<organism evidence="2 3">
    <name type="scientific">Aspergillus sydowii CBS 593.65</name>
    <dbReference type="NCBI Taxonomy" id="1036612"/>
    <lineage>
        <taxon>Eukaryota</taxon>
        <taxon>Fungi</taxon>
        <taxon>Dikarya</taxon>
        <taxon>Ascomycota</taxon>
        <taxon>Pezizomycotina</taxon>
        <taxon>Eurotiomycetes</taxon>
        <taxon>Eurotiomycetidae</taxon>
        <taxon>Eurotiales</taxon>
        <taxon>Aspergillaceae</taxon>
        <taxon>Aspergillus</taxon>
        <taxon>Aspergillus subgen. Nidulantes</taxon>
    </lineage>
</organism>
<dbReference type="InterPro" id="IPR016181">
    <property type="entry name" value="Acyl_CoA_acyltransferase"/>
</dbReference>
<gene>
    <name evidence="2" type="ORF">ASPSYDRAFT_38916</name>
</gene>
<dbReference type="AlphaFoldDB" id="A0A1L9TXP9"/>
<proteinExistence type="predicted"/>
<dbReference type="SUPFAM" id="SSF55729">
    <property type="entry name" value="Acyl-CoA N-acyltransferases (Nat)"/>
    <property type="match status" value="1"/>
</dbReference>
<dbReference type="PROSITE" id="PS51186">
    <property type="entry name" value="GNAT"/>
    <property type="match status" value="1"/>
</dbReference>
<sequence length="229" mass="24890">MVINLRPAVPSDAPTLADINIKAFTGQGFITNTFPGVPHAVVHELKRARYLRKMAHPQTHVIVAEDDASGALVGCARWIFPAADGNGNGSVKGAGDLVDEDSAEAAKGAEEALPEGTNRGIYTGFFEILKEKGKAYLRDDDVVLEFIATLPQHQGQGVGKALLRWGIERAEAEHRRIYLEATTEGLPVYEKSGWRALEQVDIDYTRWGGQGEQTLTLMVRDPRSGSLPA</sequence>
<protein>
    <recommendedName>
        <fullName evidence="1">N-acetyltransferase domain-containing protein</fullName>
    </recommendedName>
</protein>
<dbReference type="GO" id="GO:0016747">
    <property type="term" value="F:acyltransferase activity, transferring groups other than amino-acyl groups"/>
    <property type="evidence" value="ECO:0007669"/>
    <property type="project" value="InterPro"/>
</dbReference>
<dbReference type="STRING" id="1036612.A0A1L9TXP9"/>
<dbReference type="PANTHER" id="PTHR42791:SF2">
    <property type="entry name" value="N-ACETYLTRANSFERASE DOMAIN-CONTAINING PROTEIN"/>
    <property type="match status" value="1"/>
</dbReference>
<evidence type="ECO:0000313" key="2">
    <source>
        <dbReference type="EMBL" id="OJJ64231.1"/>
    </source>
</evidence>
<name>A0A1L9TXP9_9EURO</name>
<dbReference type="Gene3D" id="3.40.630.30">
    <property type="match status" value="1"/>
</dbReference>
<dbReference type="PANTHER" id="PTHR42791">
    <property type="entry name" value="GNAT FAMILY ACETYLTRANSFERASE"/>
    <property type="match status" value="1"/>
</dbReference>
<dbReference type="InterPro" id="IPR052523">
    <property type="entry name" value="Trichothecene_AcTrans"/>
</dbReference>
<dbReference type="Pfam" id="PF00583">
    <property type="entry name" value="Acetyltransf_1"/>
    <property type="match status" value="1"/>
</dbReference>
<dbReference type="OrthoDB" id="410198at2759"/>
<dbReference type="EMBL" id="KV878582">
    <property type="protein sequence ID" value="OJJ64231.1"/>
    <property type="molecule type" value="Genomic_DNA"/>
</dbReference>
<dbReference type="CDD" id="cd04301">
    <property type="entry name" value="NAT_SF"/>
    <property type="match status" value="1"/>
</dbReference>
<evidence type="ECO:0000313" key="3">
    <source>
        <dbReference type="Proteomes" id="UP000184356"/>
    </source>
</evidence>
<feature type="domain" description="N-acetyltransferase" evidence="1">
    <location>
        <begin position="3"/>
        <end position="220"/>
    </location>
</feature>
<dbReference type="InterPro" id="IPR000182">
    <property type="entry name" value="GNAT_dom"/>
</dbReference>
<evidence type="ECO:0000259" key="1">
    <source>
        <dbReference type="PROSITE" id="PS51186"/>
    </source>
</evidence>
<reference evidence="3" key="1">
    <citation type="journal article" date="2017" name="Genome Biol.">
        <title>Comparative genomics reveals high biological diversity and specific adaptations in the industrially and medically important fungal genus Aspergillus.</title>
        <authorList>
            <person name="de Vries R.P."/>
            <person name="Riley R."/>
            <person name="Wiebenga A."/>
            <person name="Aguilar-Osorio G."/>
            <person name="Amillis S."/>
            <person name="Uchima C.A."/>
            <person name="Anderluh G."/>
            <person name="Asadollahi M."/>
            <person name="Askin M."/>
            <person name="Barry K."/>
            <person name="Battaglia E."/>
            <person name="Bayram O."/>
            <person name="Benocci T."/>
            <person name="Braus-Stromeyer S.A."/>
            <person name="Caldana C."/>
            <person name="Canovas D."/>
            <person name="Cerqueira G.C."/>
            <person name="Chen F."/>
            <person name="Chen W."/>
            <person name="Choi C."/>
            <person name="Clum A."/>
            <person name="Dos Santos R.A."/>
            <person name="Damasio A.R."/>
            <person name="Diallinas G."/>
            <person name="Emri T."/>
            <person name="Fekete E."/>
            <person name="Flipphi M."/>
            <person name="Freyberg S."/>
            <person name="Gallo A."/>
            <person name="Gournas C."/>
            <person name="Habgood R."/>
            <person name="Hainaut M."/>
            <person name="Harispe M.L."/>
            <person name="Henrissat B."/>
            <person name="Hilden K.S."/>
            <person name="Hope R."/>
            <person name="Hossain A."/>
            <person name="Karabika E."/>
            <person name="Karaffa L."/>
            <person name="Karanyi Z."/>
            <person name="Krasevec N."/>
            <person name="Kuo A."/>
            <person name="Kusch H."/>
            <person name="LaButti K."/>
            <person name="Lagendijk E.L."/>
            <person name="Lapidus A."/>
            <person name="Levasseur A."/>
            <person name="Lindquist E."/>
            <person name="Lipzen A."/>
            <person name="Logrieco A.F."/>
            <person name="MacCabe A."/>
            <person name="Maekelae M.R."/>
            <person name="Malavazi I."/>
            <person name="Melin P."/>
            <person name="Meyer V."/>
            <person name="Mielnichuk N."/>
            <person name="Miskei M."/>
            <person name="Molnar A.P."/>
            <person name="Mule G."/>
            <person name="Ngan C.Y."/>
            <person name="Orejas M."/>
            <person name="Orosz E."/>
            <person name="Ouedraogo J.P."/>
            <person name="Overkamp K.M."/>
            <person name="Park H.-S."/>
            <person name="Perrone G."/>
            <person name="Piumi F."/>
            <person name="Punt P.J."/>
            <person name="Ram A.F."/>
            <person name="Ramon A."/>
            <person name="Rauscher S."/>
            <person name="Record E."/>
            <person name="Riano-Pachon D.M."/>
            <person name="Robert V."/>
            <person name="Roehrig J."/>
            <person name="Ruller R."/>
            <person name="Salamov A."/>
            <person name="Salih N.S."/>
            <person name="Samson R.A."/>
            <person name="Sandor E."/>
            <person name="Sanguinetti M."/>
            <person name="Schuetze T."/>
            <person name="Sepcic K."/>
            <person name="Shelest E."/>
            <person name="Sherlock G."/>
            <person name="Sophianopoulou V."/>
            <person name="Squina F.M."/>
            <person name="Sun H."/>
            <person name="Susca A."/>
            <person name="Todd R.B."/>
            <person name="Tsang A."/>
            <person name="Unkles S.E."/>
            <person name="van de Wiele N."/>
            <person name="van Rossen-Uffink D."/>
            <person name="Oliveira J.V."/>
            <person name="Vesth T.C."/>
            <person name="Visser J."/>
            <person name="Yu J.-H."/>
            <person name="Zhou M."/>
            <person name="Andersen M.R."/>
            <person name="Archer D.B."/>
            <person name="Baker S.E."/>
            <person name="Benoit I."/>
            <person name="Brakhage A.A."/>
            <person name="Braus G.H."/>
            <person name="Fischer R."/>
            <person name="Frisvad J.C."/>
            <person name="Goldman G.H."/>
            <person name="Houbraken J."/>
            <person name="Oakley B."/>
            <person name="Pocsi I."/>
            <person name="Scazzocchio C."/>
            <person name="Seiboth B."/>
            <person name="vanKuyk P.A."/>
            <person name="Wortman J."/>
            <person name="Dyer P.S."/>
            <person name="Grigoriev I.V."/>
        </authorList>
    </citation>
    <scope>NUCLEOTIDE SEQUENCE [LARGE SCALE GENOMIC DNA]</scope>
    <source>
        <strain evidence="3">CBS 593.65</strain>
    </source>
</reference>
<accession>A0A1L9TXP9</accession>
<dbReference type="GeneID" id="63761879"/>
<dbReference type="Proteomes" id="UP000184356">
    <property type="component" value="Unassembled WGS sequence"/>
</dbReference>